<organism evidence="2 3">
    <name type="scientific">Dovyalis caffra</name>
    <dbReference type="NCBI Taxonomy" id="77055"/>
    <lineage>
        <taxon>Eukaryota</taxon>
        <taxon>Viridiplantae</taxon>
        <taxon>Streptophyta</taxon>
        <taxon>Embryophyta</taxon>
        <taxon>Tracheophyta</taxon>
        <taxon>Spermatophyta</taxon>
        <taxon>Magnoliopsida</taxon>
        <taxon>eudicotyledons</taxon>
        <taxon>Gunneridae</taxon>
        <taxon>Pentapetalae</taxon>
        <taxon>rosids</taxon>
        <taxon>fabids</taxon>
        <taxon>Malpighiales</taxon>
        <taxon>Salicaceae</taxon>
        <taxon>Flacourtieae</taxon>
        <taxon>Dovyalis</taxon>
    </lineage>
</organism>
<dbReference type="AlphaFoldDB" id="A0AAV1RBJ9"/>
<dbReference type="EMBL" id="CAWUPB010000913">
    <property type="protein sequence ID" value="CAK7331048.1"/>
    <property type="molecule type" value="Genomic_DNA"/>
</dbReference>
<feature type="coiled-coil region" evidence="1">
    <location>
        <begin position="68"/>
        <end position="95"/>
    </location>
</feature>
<keyword evidence="3" id="KW-1185">Reference proteome</keyword>
<dbReference type="GO" id="GO:0009535">
    <property type="term" value="C:chloroplast thylakoid membrane"/>
    <property type="evidence" value="ECO:0007669"/>
    <property type="project" value="TreeGrafter"/>
</dbReference>
<protein>
    <submittedName>
        <fullName evidence="2">Uncharacterized protein</fullName>
    </submittedName>
</protein>
<evidence type="ECO:0000256" key="1">
    <source>
        <dbReference type="SAM" id="Coils"/>
    </source>
</evidence>
<dbReference type="PANTHER" id="PTHR37716">
    <property type="entry name" value="OS07G0568900 PROTEIN"/>
    <property type="match status" value="1"/>
</dbReference>
<accession>A0AAV1RBJ9</accession>
<sequence length="141" mass="15777">MLSFHSLSLYNIKQPLSLPQFSWLANKKTTPIVSLRLTRIDGRVSKKTSKNQSCFVPSFIVHAIEKDSQNFEIDSDKAKDALQKLDQQLQAFSEKQISPPKIRASDVKLTRDEITEEVPEVSGSALAYTAVAMDRNIGIPT</sequence>
<reference evidence="2 3" key="1">
    <citation type="submission" date="2024-01" db="EMBL/GenBank/DDBJ databases">
        <authorList>
            <person name="Waweru B."/>
        </authorList>
    </citation>
    <scope>NUCLEOTIDE SEQUENCE [LARGE SCALE GENOMIC DNA]</scope>
</reference>
<keyword evidence="1" id="KW-0175">Coiled coil</keyword>
<dbReference type="PANTHER" id="PTHR37716:SF1">
    <property type="entry name" value="OS07G0568900 PROTEIN"/>
    <property type="match status" value="1"/>
</dbReference>
<proteinExistence type="predicted"/>
<evidence type="ECO:0000313" key="2">
    <source>
        <dbReference type="EMBL" id="CAK7331048.1"/>
    </source>
</evidence>
<comment type="caution">
    <text evidence="2">The sequence shown here is derived from an EMBL/GenBank/DDBJ whole genome shotgun (WGS) entry which is preliminary data.</text>
</comment>
<evidence type="ECO:0000313" key="3">
    <source>
        <dbReference type="Proteomes" id="UP001314170"/>
    </source>
</evidence>
<name>A0AAV1RBJ9_9ROSI</name>
<dbReference type="Proteomes" id="UP001314170">
    <property type="component" value="Unassembled WGS sequence"/>
</dbReference>
<gene>
    <name evidence="2" type="ORF">DCAF_LOCUS8271</name>
</gene>